<evidence type="ECO:0000313" key="6">
    <source>
        <dbReference type="Proteomes" id="UP000091857"/>
    </source>
</evidence>
<evidence type="ECO:0000259" key="4">
    <source>
        <dbReference type="SMART" id="SM00499"/>
    </source>
</evidence>
<evidence type="ECO:0000256" key="2">
    <source>
        <dbReference type="SAM" id="MobiDB-lite"/>
    </source>
</evidence>
<dbReference type="STRING" id="3983.A0A2C9V8H3"/>
<dbReference type="CDD" id="cd01958">
    <property type="entry name" value="HPS_like"/>
    <property type="match status" value="1"/>
</dbReference>
<comment type="similarity">
    <text evidence="1">Belongs to the plant LTP family. PEARLI1 subfamily.</text>
</comment>
<dbReference type="Gramene" id="Manes.09G070500.5.v8.1">
    <property type="protein sequence ID" value="Manes.09G070500.5.v8.1.CDS.1"/>
    <property type="gene ID" value="Manes.09G070500.v8.1"/>
</dbReference>
<feature type="domain" description="Bifunctional inhibitor/plant lipid transfer protein/seed storage helical" evidence="4">
    <location>
        <begin position="129"/>
        <end position="210"/>
    </location>
</feature>
<dbReference type="SUPFAM" id="SSF47699">
    <property type="entry name" value="Bifunctional inhibitor/lipid-transfer protein/seed storage 2S albumin"/>
    <property type="match status" value="1"/>
</dbReference>
<dbReference type="Proteomes" id="UP000091857">
    <property type="component" value="Chromosome 9"/>
</dbReference>
<dbReference type="InterPro" id="IPR016140">
    <property type="entry name" value="Bifunc_inhib/LTP/seed_store"/>
</dbReference>
<dbReference type="Gramene" id="Manes.09G070500.3.v8.1">
    <property type="protein sequence ID" value="Manes.09G070500.3.v8.1.CDS.1"/>
    <property type="gene ID" value="Manes.09G070500.v8.1"/>
</dbReference>
<accession>A0A2C9V8H3</accession>
<dbReference type="PANTHER" id="PTHR31731">
    <property type="match status" value="1"/>
</dbReference>
<name>A0A2C9V8H3_MANES</name>
<evidence type="ECO:0000313" key="5">
    <source>
        <dbReference type="EMBL" id="OAY41053.1"/>
    </source>
</evidence>
<evidence type="ECO:0000256" key="1">
    <source>
        <dbReference type="ARBA" id="ARBA00008965"/>
    </source>
</evidence>
<protein>
    <recommendedName>
        <fullName evidence="4">Bifunctional inhibitor/plant lipid transfer protein/seed storage helical domain-containing protein</fullName>
    </recommendedName>
</protein>
<sequence>MAKYALVSVFILFLNLATLLSSLACPYCPYPTPPSKPPKYPPKLPPKHPPIVKPPPHPKPPRPPAVPKPPHVPKPPITFPPPKPPVTPSPPHYPKPPVTPSPPTGTPCPPPPPPPPVPCPPPPSKPETCPIDTLKLGACVDILGGLVHIVIGSSAKDACCPVLQGLADLDAALCLCTTIKAKLLNINIIIPIALEVLVDCGKTPPLGFKCPA</sequence>
<dbReference type="SMART" id="SM00499">
    <property type="entry name" value="AAI"/>
    <property type="match status" value="1"/>
</dbReference>
<feature type="region of interest" description="Disordered" evidence="2">
    <location>
        <begin position="35"/>
        <end position="113"/>
    </location>
</feature>
<keyword evidence="6" id="KW-1185">Reference proteome</keyword>
<proteinExistence type="inferred from homology"/>
<dbReference type="OrthoDB" id="1935738at2759"/>
<evidence type="ECO:0000256" key="3">
    <source>
        <dbReference type="SAM" id="SignalP"/>
    </source>
</evidence>
<comment type="caution">
    <text evidence="5">The sequence shown here is derived from an EMBL/GenBank/DDBJ whole genome shotgun (WGS) entry which is preliminary data.</text>
</comment>
<dbReference type="InterPro" id="IPR036312">
    <property type="entry name" value="Bifun_inhib/LTP/seed_sf"/>
</dbReference>
<organism evidence="5 6">
    <name type="scientific">Manihot esculenta</name>
    <name type="common">Cassava</name>
    <name type="synonym">Jatropha manihot</name>
    <dbReference type="NCBI Taxonomy" id="3983"/>
    <lineage>
        <taxon>Eukaryota</taxon>
        <taxon>Viridiplantae</taxon>
        <taxon>Streptophyta</taxon>
        <taxon>Embryophyta</taxon>
        <taxon>Tracheophyta</taxon>
        <taxon>Spermatophyta</taxon>
        <taxon>Magnoliopsida</taxon>
        <taxon>eudicotyledons</taxon>
        <taxon>Gunneridae</taxon>
        <taxon>Pentapetalae</taxon>
        <taxon>rosids</taxon>
        <taxon>fabids</taxon>
        <taxon>Malpighiales</taxon>
        <taxon>Euphorbiaceae</taxon>
        <taxon>Crotonoideae</taxon>
        <taxon>Manihoteae</taxon>
        <taxon>Manihot</taxon>
    </lineage>
</organism>
<reference evidence="6" key="1">
    <citation type="journal article" date="2016" name="Nat. Biotechnol.">
        <title>Sequencing wild and cultivated cassava and related species reveals extensive interspecific hybridization and genetic diversity.</title>
        <authorList>
            <person name="Bredeson J.V."/>
            <person name="Lyons J.B."/>
            <person name="Prochnik S.E."/>
            <person name="Wu G.A."/>
            <person name="Ha C.M."/>
            <person name="Edsinger-Gonzales E."/>
            <person name="Grimwood J."/>
            <person name="Schmutz J."/>
            <person name="Rabbi I.Y."/>
            <person name="Egesi C."/>
            <person name="Nauluvula P."/>
            <person name="Lebot V."/>
            <person name="Ndunguru J."/>
            <person name="Mkamilo G."/>
            <person name="Bart R.S."/>
            <person name="Setter T.L."/>
            <person name="Gleadow R.M."/>
            <person name="Kulakow P."/>
            <person name="Ferguson M.E."/>
            <person name="Rounsley S."/>
            <person name="Rokhsar D.S."/>
        </authorList>
    </citation>
    <scope>NUCLEOTIDE SEQUENCE [LARGE SCALE GENOMIC DNA]</scope>
    <source>
        <strain evidence="6">cv. AM560-2</strain>
    </source>
</reference>
<dbReference type="PROSITE" id="PS51257">
    <property type="entry name" value="PROKAR_LIPOPROTEIN"/>
    <property type="match status" value="1"/>
</dbReference>
<keyword evidence="3" id="KW-0732">Signal</keyword>
<dbReference type="Gene3D" id="1.10.110.10">
    <property type="entry name" value="Plant lipid-transfer and hydrophobic proteins"/>
    <property type="match status" value="1"/>
</dbReference>
<dbReference type="InterPro" id="IPR051636">
    <property type="entry name" value="Plant_LTP/defense-related"/>
</dbReference>
<dbReference type="Pfam" id="PF14547">
    <property type="entry name" value="Hydrophob_seed"/>
    <property type="match status" value="1"/>
</dbReference>
<dbReference type="PRINTS" id="PR01217">
    <property type="entry name" value="PRICHEXTENSN"/>
</dbReference>
<dbReference type="InterPro" id="IPR027923">
    <property type="entry name" value="Hydrophob_seed_dom"/>
</dbReference>
<dbReference type="AlphaFoldDB" id="A0A2C9V8H3"/>
<dbReference type="EMBL" id="CM004395">
    <property type="protein sequence ID" value="OAY41053.1"/>
    <property type="molecule type" value="Genomic_DNA"/>
</dbReference>
<feature type="signal peptide" evidence="3">
    <location>
        <begin position="1"/>
        <end position="24"/>
    </location>
</feature>
<dbReference type="Gramene" id="Manes.09G070500.2.v8.1">
    <property type="protein sequence ID" value="Manes.09G070500.2.v8.1.CDS.1"/>
    <property type="gene ID" value="Manes.09G070500.v8.1"/>
</dbReference>
<feature type="chain" id="PRO_5012022393" description="Bifunctional inhibitor/plant lipid transfer protein/seed storage helical domain-containing protein" evidence="3">
    <location>
        <begin position="25"/>
        <end position="212"/>
    </location>
</feature>
<gene>
    <name evidence="5" type="ORF">MANES_09G070500v8</name>
</gene>